<organism evidence="2 3">
    <name type="scientific">Marchantia polymorpha</name>
    <name type="common">Common liverwort</name>
    <name type="synonym">Marchantia aquatica</name>
    <dbReference type="NCBI Taxonomy" id="3197"/>
    <lineage>
        <taxon>Eukaryota</taxon>
        <taxon>Viridiplantae</taxon>
        <taxon>Streptophyta</taxon>
        <taxon>Embryophyta</taxon>
        <taxon>Marchantiophyta</taxon>
        <taxon>Marchantiopsida</taxon>
        <taxon>Marchantiidae</taxon>
        <taxon>Marchantiales</taxon>
        <taxon>Marchantiaceae</taxon>
        <taxon>Marchantia</taxon>
    </lineage>
</organism>
<dbReference type="EMBL" id="KZ773729">
    <property type="protein sequence ID" value="PTQ26501.1"/>
    <property type="molecule type" value="Genomic_DNA"/>
</dbReference>
<dbReference type="OrthoDB" id="654462at2759"/>
<evidence type="ECO:0000313" key="3">
    <source>
        <dbReference type="Proteomes" id="UP000244005"/>
    </source>
</evidence>
<evidence type="ECO:0000256" key="1">
    <source>
        <dbReference type="SAM" id="MobiDB-lite"/>
    </source>
</evidence>
<gene>
    <name evidence="2" type="ORF">MARPO_1337s0001</name>
</gene>
<protein>
    <submittedName>
        <fullName evidence="2">Uncharacterized protein</fullName>
    </submittedName>
</protein>
<dbReference type="AlphaFoldDB" id="A0A2R6VY18"/>
<dbReference type="Proteomes" id="UP000244005">
    <property type="component" value="Unassembled WGS sequence"/>
</dbReference>
<reference evidence="3" key="1">
    <citation type="journal article" date="2017" name="Cell">
        <title>Insights into land plant evolution garnered from the Marchantia polymorpha genome.</title>
        <authorList>
            <person name="Bowman J.L."/>
            <person name="Kohchi T."/>
            <person name="Yamato K.T."/>
            <person name="Jenkins J."/>
            <person name="Shu S."/>
            <person name="Ishizaki K."/>
            <person name="Yamaoka S."/>
            <person name="Nishihama R."/>
            <person name="Nakamura Y."/>
            <person name="Berger F."/>
            <person name="Adam C."/>
            <person name="Aki S.S."/>
            <person name="Althoff F."/>
            <person name="Araki T."/>
            <person name="Arteaga-Vazquez M.A."/>
            <person name="Balasubrmanian S."/>
            <person name="Barry K."/>
            <person name="Bauer D."/>
            <person name="Boehm C.R."/>
            <person name="Briginshaw L."/>
            <person name="Caballero-Perez J."/>
            <person name="Catarino B."/>
            <person name="Chen F."/>
            <person name="Chiyoda S."/>
            <person name="Chovatia M."/>
            <person name="Davies K.M."/>
            <person name="Delmans M."/>
            <person name="Demura T."/>
            <person name="Dierschke T."/>
            <person name="Dolan L."/>
            <person name="Dorantes-Acosta A.E."/>
            <person name="Eklund D.M."/>
            <person name="Florent S.N."/>
            <person name="Flores-Sandoval E."/>
            <person name="Fujiyama A."/>
            <person name="Fukuzawa H."/>
            <person name="Galik B."/>
            <person name="Grimanelli D."/>
            <person name="Grimwood J."/>
            <person name="Grossniklaus U."/>
            <person name="Hamada T."/>
            <person name="Haseloff J."/>
            <person name="Hetherington A.J."/>
            <person name="Higo A."/>
            <person name="Hirakawa Y."/>
            <person name="Hundley H.N."/>
            <person name="Ikeda Y."/>
            <person name="Inoue K."/>
            <person name="Inoue S.I."/>
            <person name="Ishida S."/>
            <person name="Jia Q."/>
            <person name="Kakita M."/>
            <person name="Kanazawa T."/>
            <person name="Kawai Y."/>
            <person name="Kawashima T."/>
            <person name="Kennedy M."/>
            <person name="Kinose K."/>
            <person name="Kinoshita T."/>
            <person name="Kohara Y."/>
            <person name="Koide E."/>
            <person name="Komatsu K."/>
            <person name="Kopischke S."/>
            <person name="Kubo M."/>
            <person name="Kyozuka J."/>
            <person name="Lagercrantz U."/>
            <person name="Lin S.S."/>
            <person name="Lindquist E."/>
            <person name="Lipzen A.M."/>
            <person name="Lu C.W."/>
            <person name="De Luna E."/>
            <person name="Martienssen R.A."/>
            <person name="Minamino N."/>
            <person name="Mizutani M."/>
            <person name="Mizutani M."/>
            <person name="Mochizuki N."/>
            <person name="Monte I."/>
            <person name="Mosher R."/>
            <person name="Nagasaki H."/>
            <person name="Nakagami H."/>
            <person name="Naramoto S."/>
            <person name="Nishitani K."/>
            <person name="Ohtani M."/>
            <person name="Okamoto T."/>
            <person name="Okumura M."/>
            <person name="Phillips J."/>
            <person name="Pollak B."/>
            <person name="Reinders A."/>
            <person name="Rovekamp M."/>
            <person name="Sano R."/>
            <person name="Sawa S."/>
            <person name="Schmid M.W."/>
            <person name="Shirakawa M."/>
            <person name="Solano R."/>
            <person name="Spunde A."/>
            <person name="Suetsugu N."/>
            <person name="Sugano S."/>
            <person name="Sugiyama A."/>
            <person name="Sun R."/>
            <person name="Suzuki Y."/>
            <person name="Takenaka M."/>
            <person name="Takezawa D."/>
            <person name="Tomogane H."/>
            <person name="Tsuzuki M."/>
            <person name="Ueda T."/>
            <person name="Umeda M."/>
            <person name="Ward J.M."/>
            <person name="Watanabe Y."/>
            <person name="Yazaki K."/>
            <person name="Yokoyama R."/>
            <person name="Yoshitake Y."/>
            <person name="Yotsui I."/>
            <person name="Zachgo S."/>
            <person name="Schmutz J."/>
        </authorList>
    </citation>
    <scope>NUCLEOTIDE SEQUENCE [LARGE SCALE GENOMIC DNA]</scope>
    <source>
        <strain evidence="3">Tak-1</strain>
    </source>
</reference>
<feature type="region of interest" description="Disordered" evidence="1">
    <location>
        <begin position="133"/>
        <end position="158"/>
    </location>
</feature>
<dbReference type="Gramene" id="Mp2g24960.1">
    <property type="protein sequence ID" value="Mp2g24960.1.cds"/>
    <property type="gene ID" value="Mp2g24960"/>
</dbReference>
<proteinExistence type="predicted"/>
<dbReference type="OMA" id="FAWIAHR"/>
<name>A0A2R6VY18_MARPO</name>
<evidence type="ECO:0000313" key="2">
    <source>
        <dbReference type="EMBL" id="PTQ26501.1"/>
    </source>
</evidence>
<accession>A0A2R6VY18</accession>
<sequence>MRLASWMSFGTMVTRFAWIAHRLVSSNTKSALLWNRKSLLKSCAISLTSLWKGSFRINNSVDFWYFLISRSATVPGQYRWGFFTPPVAGADLRAALVANCLRGAFPPIDSGSLWMRAFVPSALDHEKQRKIWRQESSRMRQSPKTGIHNLEDSSFMCS</sequence>
<keyword evidence="3" id="KW-1185">Reference proteome</keyword>